<dbReference type="AlphaFoldDB" id="A0A1H2VCY5"/>
<dbReference type="GO" id="GO:0004582">
    <property type="term" value="F:dolichyl-phosphate beta-D-mannosyltransferase activity"/>
    <property type="evidence" value="ECO:0007669"/>
    <property type="project" value="InterPro"/>
</dbReference>
<dbReference type="EMBL" id="FNON01000001">
    <property type="protein sequence ID" value="SDW66205.1"/>
    <property type="molecule type" value="Genomic_DNA"/>
</dbReference>
<dbReference type="SUPFAM" id="SSF53448">
    <property type="entry name" value="Nucleotide-diphospho-sugar transferases"/>
    <property type="match status" value="1"/>
</dbReference>
<dbReference type="InterPro" id="IPR001173">
    <property type="entry name" value="Glyco_trans_2-like"/>
</dbReference>
<dbReference type="RefSeq" id="WP_091287478.1">
    <property type="nucleotide sequence ID" value="NZ_FNON01000001.1"/>
</dbReference>
<dbReference type="CDD" id="cd06442">
    <property type="entry name" value="DPM1_like"/>
    <property type="match status" value="1"/>
</dbReference>
<sequence>MAQAPRGAQGIDPVLVVIPTYNERENIGPILRRLLEALPKVHALVVDDGSPDGTGDLADEFAKNDERVHVLHRTEKAGLGAAYVAGFRWGLARDYQTIVEMDADGSHAPEDLPRLLDALGDTDLVIGSRYVTGGTTVNWPLSRQLISRGGNLYSRLALGVWRINDITAGFRAYRREVLEKLALDEIASHGYCFQIDLAYRTLLAGFEVVEVPITFTEREIGQSKMSGSIVREAMLRVGAWGVKRRYAQLKSLFKRN</sequence>
<dbReference type="GO" id="GO:0009247">
    <property type="term" value="P:glycolipid biosynthetic process"/>
    <property type="evidence" value="ECO:0007669"/>
    <property type="project" value="TreeGrafter"/>
</dbReference>
<dbReference type="Gene3D" id="3.90.550.10">
    <property type="entry name" value="Spore Coat Polysaccharide Biosynthesis Protein SpsA, Chain A"/>
    <property type="match status" value="1"/>
</dbReference>
<comment type="similarity">
    <text evidence="1">Belongs to the glycosyltransferase 2 family.</text>
</comment>
<evidence type="ECO:0000313" key="6">
    <source>
        <dbReference type="Proteomes" id="UP000199515"/>
    </source>
</evidence>
<dbReference type="InterPro" id="IPR039528">
    <property type="entry name" value="DPM1-like"/>
</dbReference>
<name>A0A1H2VCY5_9PSEU</name>
<evidence type="ECO:0000259" key="4">
    <source>
        <dbReference type="Pfam" id="PF00535"/>
    </source>
</evidence>
<evidence type="ECO:0000256" key="3">
    <source>
        <dbReference type="ARBA" id="ARBA00022679"/>
    </source>
</evidence>
<organism evidence="5 6">
    <name type="scientific">Amycolatopsis xylanica</name>
    <dbReference type="NCBI Taxonomy" id="589385"/>
    <lineage>
        <taxon>Bacteria</taxon>
        <taxon>Bacillati</taxon>
        <taxon>Actinomycetota</taxon>
        <taxon>Actinomycetes</taxon>
        <taxon>Pseudonocardiales</taxon>
        <taxon>Pseudonocardiaceae</taxon>
        <taxon>Amycolatopsis</taxon>
    </lineage>
</organism>
<gene>
    <name evidence="5" type="ORF">SAMN05421504_1011185</name>
</gene>
<dbReference type="OrthoDB" id="9810303at2"/>
<evidence type="ECO:0000256" key="2">
    <source>
        <dbReference type="ARBA" id="ARBA00022676"/>
    </source>
</evidence>
<feature type="domain" description="Glycosyltransferase 2-like" evidence="4">
    <location>
        <begin position="16"/>
        <end position="181"/>
    </location>
</feature>
<reference evidence="5 6" key="1">
    <citation type="submission" date="2016-10" db="EMBL/GenBank/DDBJ databases">
        <authorList>
            <person name="de Groot N.N."/>
        </authorList>
    </citation>
    <scope>NUCLEOTIDE SEQUENCE [LARGE SCALE GENOMIC DNA]</scope>
    <source>
        <strain evidence="5 6">CPCC 202699</strain>
    </source>
</reference>
<dbReference type="Pfam" id="PF00535">
    <property type="entry name" value="Glycos_transf_2"/>
    <property type="match status" value="1"/>
</dbReference>
<keyword evidence="2 5" id="KW-0328">Glycosyltransferase</keyword>
<keyword evidence="6" id="KW-1185">Reference proteome</keyword>
<evidence type="ECO:0000313" key="5">
    <source>
        <dbReference type="EMBL" id="SDW66205.1"/>
    </source>
</evidence>
<proteinExistence type="inferred from homology"/>
<keyword evidence="3 5" id="KW-0808">Transferase</keyword>
<dbReference type="PANTHER" id="PTHR43398">
    <property type="entry name" value="DOLICHOL-PHOSPHATE MANNOSYLTRANSFERASE SUBUNIT 1"/>
    <property type="match status" value="1"/>
</dbReference>
<dbReference type="Proteomes" id="UP000199515">
    <property type="component" value="Unassembled WGS sequence"/>
</dbReference>
<dbReference type="FunFam" id="3.90.550.10:FF:000122">
    <property type="entry name" value="Dolichol-phosphate mannosyltransferase subunit 1"/>
    <property type="match status" value="1"/>
</dbReference>
<protein>
    <submittedName>
        <fullName evidence="5">Dolichol-phosphate mannosyltransferase</fullName>
    </submittedName>
</protein>
<dbReference type="STRING" id="589385.SAMN05421504_1011185"/>
<accession>A0A1H2VCY5</accession>
<evidence type="ECO:0000256" key="1">
    <source>
        <dbReference type="ARBA" id="ARBA00006739"/>
    </source>
</evidence>
<dbReference type="InterPro" id="IPR029044">
    <property type="entry name" value="Nucleotide-diphossugar_trans"/>
</dbReference>
<dbReference type="GO" id="GO:0016020">
    <property type="term" value="C:membrane"/>
    <property type="evidence" value="ECO:0007669"/>
    <property type="project" value="GOC"/>
</dbReference>
<dbReference type="PANTHER" id="PTHR43398:SF1">
    <property type="entry name" value="DOLICHOL-PHOSPHATE MANNOSYLTRANSFERASE SUBUNIT 1"/>
    <property type="match status" value="1"/>
</dbReference>